<dbReference type="EMBL" id="JALJOQ010000123">
    <property type="protein sequence ID" value="KAK9795867.1"/>
    <property type="molecule type" value="Genomic_DNA"/>
</dbReference>
<accession>A0AAW1NRE8</accession>
<evidence type="ECO:0000313" key="2">
    <source>
        <dbReference type="EMBL" id="KAK9795867.1"/>
    </source>
</evidence>
<evidence type="ECO:0000256" key="1">
    <source>
        <dbReference type="SAM" id="MobiDB-lite"/>
    </source>
</evidence>
<feature type="compositionally biased region" description="Polar residues" evidence="1">
    <location>
        <begin position="17"/>
        <end position="30"/>
    </location>
</feature>
<reference evidence="2 3" key="1">
    <citation type="journal article" date="2024" name="Nat. Commun.">
        <title>Phylogenomics reveals the evolutionary origins of lichenization in chlorophyte algae.</title>
        <authorList>
            <person name="Puginier C."/>
            <person name="Libourel C."/>
            <person name="Otte J."/>
            <person name="Skaloud P."/>
            <person name="Haon M."/>
            <person name="Grisel S."/>
            <person name="Petersen M."/>
            <person name="Berrin J.G."/>
            <person name="Delaux P.M."/>
            <person name="Dal Grande F."/>
            <person name="Keller J."/>
        </authorList>
    </citation>
    <scope>NUCLEOTIDE SEQUENCE [LARGE SCALE GENOMIC DNA]</scope>
    <source>
        <strain evidence="2 3">SAG 2036</strain>
    </source>
</reference>
<keyword evidence="3" id="KW-1185">Reference proteome</keyword>
<comment type="caution">
    <text evidence="2">The sequence shown here is derived from an EMBL/GenBank/DDBJ whole genome shotgun (WGS) entry which is preliminary data.</text>
</comment>
<proteinExistence type="predicted"/>
<organism evidence="2 3">
    <name type="scientific">Symbiochloris irregularis</name>
    <dbReference type="NCBI Taxonomy" id="706552"/>
    <lineage>
        <taxon>Eukaryota</taxon>
        <taxon>Viridiplantae</taxon>
        <taxon>Chlorophyta</taxon>
        <taxon>core chlorophytes</taxon>
        <taxon>Trebouxiophyceae</taxon>
        <taxon>Trebouxiales</taxon>
        <taxon>Trebouxiaceae</taxon>
        <taxon>Symbiochloris</taxon>
    </lineage>
</organism>
<feature type="region of interest" description="Disordered" evidence="1">
    <location>
        <begin position="1"/>
        <end position="39"/>
    </location>
</feature>
<gene>
    <name evidence="2" type="ORF">WJX73_000431</name>
</gene>
<evidence type="ECO:0000313" key="3">
    <source>
        <dbReference type="Proteomes" id="UP001465755"/>
    </source>
</evidence>
<protein>
    <submittedName>
        <fullName evidence="2">Uncharacterized protein</fullName>
    </submittedName>
</protein>
<dbReference type="Proteomes" id="UP001465755">
    <property type="component" value="Unassembled WGS sequence"/>
</dbReference>
<sequence>MPAKLGPKAAGVGKTRASGSQGVRMSTSRPIDSDKKPERVASNIANEALLSMIVNDWEQRENEIAEAKAESGKFDSVACYKSNHRAELATHVAKEETEITLDNHNTLLAGHKGVGKALLSEVKTYLEQIEG</sequence>
<name>A0AAW1NRE8_9CHLO</name>
<dbReference type="AlphaFoldDB" id="A0AAW1NRE8"/>